<gene>
    <name evidence="2" type="ORF">MM415A01356_0010</name>
    <name evidence="1" type="ORF">MM415B00724_0007</name>
</gene>
<protein>
    <submittedName>
        <fullName evidence="2">Uncharacterized protein</fullName>
    </submittedName>
</protein>
<evidence type="ECO:0000313" key="1">
    <source>
        <dbReference type="EMBL" id="QJA62804.1"/>
    </source>
</evidence>
<sequence>MKKYIVGEDLKQGSECVILDNVVHKVESAIKPRRELPKKIMNLQHDEVINKINEILDYMKD</sequence>
<dbReference type="EMBL" id="MT142267">
    <property type="protein sequence ID" value="QJA77166.1"/>
    <property type="molecule type" value="Genomic_DNA"/>
</dbReference>
<reference evidence="2" key="1">
    <citation type="submission" date="2020-03" db="EMBL/GenBank/DDBJ databases">
        <title>The deep terrestrial virosphere.</title>
        <authorList>
            <person name="Holmfeldt K."/>
            <person name="Nilsson E."/>
            <person name="Simone D."/>
            <person name="Lopez-Fernandez M."/>
            <person name="Wu X."/>
            <person name="de Brujin I."/>
            <person name="Lundin D."/>
            <person name="Andersson A."/>
            <person name="Bertilsson S."/>
            <person name="Dopson M."/>
        </authorList>
    </citation>
    <scope>NUCLEOTIDE SEQUENCE</scope>
    <source>
        <strain evidence="2">MM415A01356</strain>
        <strain evidence="1">MM415B00724</strain>
    </source>
</reference>
<evidence type="ECO:0000313" key="2">
    <source>
        <dbReference type="EMBL" id="QJA77166.1"/>
    </source>
</evidence>
<organism evidence="2">
    <name type="scientific">viral metagenome</name>
    <dbReference type="NCBI Taxonomy" id="1070528"/>
    <lineage>
        <taxon>unclassified sequences</taxon>
        <taxon>metagenomes</taxon>
        <taxon>organismal metagenomes</taxon>
    </lineage>
</organism>
<accession>A0A6M3K423</accession>
<dbReference type="AlphaFoldDB" id="A0A6M3K423"/>
<name>A0A6M3K423_9ZZZZ</name>
<proteinExistence type="predicted"/>
<dbReference type="EMBL" id="MT141482">
    <property type="protein sequence ID" value="QJA62804.1"/>
    <property type="molecule type" value="Genomic_DNA"/>
</dbReference>